<proteinExistence type="predicted"/>
<sequence length="104" mass="11691">MMVEKLKRDGNVAVLYSPGFGAGWSTWNRNNEALIFSVELAKAVLCEIDKTPIQVANELFPDAYEGGVKQLKVEWVPEGSMFEIEDYDGSESINYKDRDGWVIA</sequence>
<organism evidence="1 2">
    <name type="scientific">Yersinia similis</name>
    <dbReference type="NCBI Taxonomy" id="367190"/>
    <lineage>
        <taxon>Bacteria</taxon>
        <taxon>Pseudomonadati</taxon>
        <taxon>Pseudomonadota</taxon>
        <taxon>Gammaproteobacteria</taxon>
        <taxon>Enterobacterales</taxon>
        <taxon>Yersiniaceae</taxon>
        <taxon>Yersinia</taxon>
    </lineage>
</organism>
<keyword evidence="2" id="KW-1185">Reference proteome</keyword>
<dbReference type="EMBL" id="CP007230">
    <property type="protein sequence ID" value="AHK20720.1"/>
    <property type="molecule type" value="Genomic_DNA"/>
</dbReference>
<accession>A0ABM5Q1R7</accession>
<name>A0ABM5Q1R7_9GAMM</name>
<dbReference type="Proteomes" id="UP000019439">
    <property type="component" value="Chromosome"/>
</dbReference>
<reference evidence="1 2" key="1">
    <citation type="journal article" date="2014" name="Genome Announc.">
        <title>Genome Sequence of Yersinia similis Y228T, a Member of the Yersinia pseudotuberculosis Complex.</title>
        <authorList>
            <person name="Sprague L.D."/>
            <person name="Neubauer H."/>
        </authorList>
    </citation>
    <scope>NUCLEOTIDE SEQUENCE [LARGE SCALE GENOMIC DNA]</scope>
    <source>
        <strain evidence="1 2">228</strain>
    </source>
</reference>
<evidence type="ECO:0000313" key="2">
    <source>
        <dbReference type="Proteomes" id="UP000019439"/>
    </source>
</evidence>
<gene>
    <name evidence="1" type="ORF">BF17_16530</name>
</gene>
<dbReference type="RefSeq" id="WP_025383368.1">
    <property type="nucleotide sequence ID" value="NZ_CGBP01000013.1"/>
</dbReference>
<evidence type="ECO:0000313" key="1">
    <source>
        <dbReference type="EMBL" id="AHK20720.1"/>
    </source>
</evidence>
<dbReference type="GeneID" id="96665052"/>
<protein>
    <submittedName>
        <fullName evidence="1">Uncharacterized protein</fullName>
    </submittedName>
</protein>